<dbReference type="InterPro" id="IPR051533">
    <property type="entry name" value="WaaL-like"/>
</dbReference>
<evidence type="ECO:0000256" key="4">
    <source>
        <dbReference type="ARBA" id="ARBA00023136"/>
    </source>
</evidence>
<feature type="transmembrane region" description="Helical" evidence="5">
    <location>
        <begin position="105"/>
        <end position="124"/>
    </location>
</feature>
<dbReference type="InterPro" id="IPR007016">
    <property type="entry name" value="O-antigen_ligase-rel_domated"/>
</dbReference>
<dbReference type="Proteomes" id="UP000000248">
    <property type="component" value="Chromosome"/>
</dbReference>
<dbReference type="EMBL" id="CP000513">
    <property type="protein sequence ID" value="ABQ13717.1"/>
    <property type="molecule type" value="Genomic_DNA"/>
</dbReference>
<evidence type="ECO:0000256" key="1">
    <source>
        <dbReference type="ARBA" id="ARBA00004141"/>
    </source>
</evidence>
<feature type="transmembrane region" description="Helical" evidence="5">
    <location>
        <begin position="55"/>
        <end position="73"/>
    </location>
</feature>
<feature type="transmembrane region" description="Helical" evidence="5">
    <location>
        <begin position="6"/>
        <end position="34"/>
    </location>
</feature>
<evidence type="ECO:0000313" key="7">
    <source>
        <dbReference type="EMBL" id="ABQ13717.1"/>
    </source>
</evidence>
<evidence type="ECO:0000256" key="3">
    <source>
        <dbReference type="ARBA" id="ARBA00022989"/>
    </source>
</evidence>
<comment type="subcellular location">
    <subcellularLocation>
        <location evidence="1">Membrane</location>
        <topology evidence="1">Multi-pass membrane protein</topology>
    </subcellularLocation>
</comment>
<dbReference type="RefSeq" id="WP_012031116.1">
    <property type="nucleotide sequence ID" value="NC_009446.1"/>
</dbReference>
<feature type="transmembrane region" description="Helical" evidence="5">
    <location>
        <begin position="345"/>
        <end position="366"/>
    </location>
</feature>
<feature type="domain" description="O-antigen ligase-related" evidence="6">
    <location>
        <begin position="170"/>
        <end position="324"/>
    </location>
</feature>
<dbReference type="AlphaFoldDB" id="A5EUW2"/>
<dbReference type="STRING" id="246195.DNO_0791"/>
<dbReference type="HOGENOM" id="CLU_049451_0_1_6"/>
<keyword evidence="8" id="KW-1185">Reference proteome</keyword>
<feature type="transmembrane region" description="Helical" evidence="5">
    <location>
        <begin position="316"/>
        <end position="338"/>
    </location>
</feature>
<organism evidence="7 8">
    <name type="scientific">Dichelobacter nodosus (strain VCS1703A)</name>
    <dbReference type="NCBI Taxonomy" id="246195"/>
    <lineage>
        <taxon>Bacteria</taxon>
        <taxon>Pseudomonadati</taxon>
        <taxon>Pseudomonadota</taxon>
        <taxon>Gammaproteobacteria</taxon>
        <taxon>Cardiobacteriales</taxon>
        <taxon>Cardiobacteriaceae</taxon>
        <taxon>Dichelobacter</taxon>
    </lineage>
</organism>
<dbReference type="OrthoDB" id="8576060at2"/>
<dbReference type="PANTHER" id="PTHR37422:SF13">
    <property type="entry name" value="LIPOPOLYSACCHARIDE BIOSYNTHESIS PROTEIN PA4999-RELATED"/>
    <property type="match status" value="1"/>
</dbReference>
<evidence type="ECO:0000259" key="6">
    <source>
        <dbReference type="Pfam" id="PF04932"/>
    </source>
</evidence>
<evidence type="ECO:0000313" key="8">
    <source>
        <dbReference type="Proteomes" id="UP000000248"/>
    </source>
</evidence>
<dbReference type="PANTHER" id="PTHR37422">
    <property type="entry name" value="TEICHURONIC ACID BIOSYNTHESIS PROTEIN TUAE"/>
    <property type="match status" value="1"/>
</dbReference>
<gene>
    <name evidence="7" type="ordered locus">DNO_0791</name>
</gene>
<keyword evidence="3 5" id="KW-1133">Transmembrane helix</keyword>
<accession>A5EUW2</accession>
<feature type="transmembrane region" description="Helical" evidence="5">
    <location>
        <begin position="165"/>
        <end position="198"/>
    </location>
</feature>
<dbReference type="GO" id="GO:0016874">
    <property type="term" value="F:ligase activity"/>
    <property type="evidence" value="ECO:0007669"/>
    <property type="project" value="UniProtKB-KW"/>
</dbReference>
<reference evidence="7 8" key="1">
    <citation type="journal article" date="2007" name="Nat. Biotechnol.">
        <title>Genome sequence and identification of candidate vaccine antigens from the animal pathogen Dichelobacter nodosus.</title>
        <authorList>
            <person name="Myers G.S."/>
            <person name="Parker D."/>
            <person name="Al-Hasani K."/>
            <person name="Kennan R.M."/>
            <person name="Seemann T."/>
            <person name="Ren Q."/>
            <person name="Badger J.H."/>
            <person name="Selengut J.D."/>
            <person name="Deboy R.T."/>
            <person name="Tettelin H."/>
            <person name="Boyce J.D."/>
            <person name="McCarl V.P."/>
            <person name="Han X."/>
            <person name="Nelson W.C."/>
            <person name="Madupu R."/>
            <person name="Mohamoud Y."/>
            <person name="Holley T."/>
            <person name="Fedorova N."/>
            <person name="Khouri H."/>
            <person name="Bottomley S.P."/>
            <person name="Whittington R.J."/>
            <person name="Adler B."/>
            <person name="Songer J.G."/>
            <person name="Rood J.I."/>
            <person name="Paulsen I.T."/>
        </authorList>
    </citation>
    <scope>NUCLEOTIDE SEQUENCE [LARGE SCALE GENOMIC DNA]</scope>
    <source>
        <strain evidence="7 8">VCS1703A</strain>
    </source>
</reference>
<feature type="transmembrane region" description="Helical" evidence="5">
    <location>
        <begin position="210"/>
        <end position="231"/>
    </location>
</feature>
<protein>
    <submittedName>
        <fullName evidence="7">O-antigen ligase</fullName>
    </submittedName>
</protein>
<dbReference type="eggNOG" id="COG3307">
    <property type="taxonomic scope" value="Bacteria"/>
</dbReference>
<name>A5EUW2_DICNV</name>
<keyword evidence="4 5" id="KW-0472">Membrane</keyword>
<dbReference type="KEGG" id="dno:DNO_0791"/>
<feature type="transmembrane region" description="Helical" evidence="5">
    <location>
        <begin position="136"/>
        <end position="153"/>
    </location>
</feature>
<feature type="transmembrane region" description="Helical" evidence="5">
    <location>
        <begin position="372"/>
        <end position="391"/>
    </location>
</feature>
<keyword evidence="7" id="KW-0436">Ligase</keyword>
<evidence type="ECO:0000256" key="2">
    <source>
        <dbReference type="ARBA" id="ARBA00022692"/>
    </source>
</evidence>
<evidence type="ECO:0000256" key="5">
    <source>
        <dbReference type="SAM" id="Phobius"/>
    </source>
</evidence>
<keyword evidence="2 5" id="KW-0812">Transmembrane</keyword>
<proteinExistence type="predicted"/>
<dbReference type="Pfam" id="PF04932">
    <property type="entry name" value="Wzy_C"/>
    <property type="match status" value="1"/>
</dbReference>
<sequence length="401" mass="45404">MKLNTIQGGIIVAIFLCTFLIPGGYNYGMLALLITGIIAIAEKSPHRLSYFERRWIAFLLIFSAISLTLRLLHGEPLSTYDNLSRYGLSIILLYGLSRYPPAEKYYSWALLAGTLTALLMVLVARYRGDSAIGYQHHIQFSGISMIFAVFSGFRLPYAKTRWQRFILIVALFCGVCAAALGGGRGSWLIVPPILVLFFIMMRKRVTLKNAALGFFLLLSFFSALYCIPQTGVAARVRGVFSDLDHYRQGTVATSQGMRLEMWRCARLMWQEKPLMGWGSVGMQAEKARLIARNDCHFSIAPFNHLHNDYIDIGVRYGIVGCFNFLFIYCGALFLYFVMLAQFPSIAWQGIAINCCFMVVSLTNAFLSHHISIIFYLLLNSLLFIQTNYTYIQNKNYISNKI</sequence>
<dbReference type="GO" id="GO:0016020">
    <property type="term" value="C:membrane"/>
    <property type="evidence" value="ECO:0007669"/>
    <property type="project" value="UniProtKB-SubCell"/>
</dbReference>